<feature type="compositionally biased region" description="Low complexity" evidence="2">
    <location>
        <begin position="53"/>
        <end position="76"/>
    </location>
</feature>
<sequence length="406" mass="43669">MQVALSSAGVPQNPWLITSTPRHRASQHREGHETPSSRAGSGEVKSPLKSRKASQAALRAAAASGGGESAVKGGPSARRPSVTLATQPPGGTKGRCALKHKCPLQDPGRFAKALRGATAVLSDARASDLRPPGAWLDAPTARPLVSPPFSRLERLLGPEPPAGGWAERRHLPPGTAPLAAPRPACARLGRGPGCRVPSAVLRGARLAGKAEPPHFISFVVSAQAEVPWVGLDLGPLRRGPVCFFLSKMAASSRAQVLDLYRAMLRESKRFSAYNYRTYAVRRIRDAFRENKNVKDPVEIQTLVNKAKRDLGIIRRQDTLGAWHIQGKGALPRSAWPLHLPDGGNTVGPGLPQQPCRTACCHHLKDESIGIPSEDQLYISSWEVSAHFSFMSRLFLNPHAAFTIVKV</sequence>
<dbReference type="Ensembl" id="ENSCJAT00000042018.5">
    <property type="protein sequence ID" value="ENSCJAP00000039771.5"/>
    <property type="gene ID" value="ENSCJAG00000021370.5"/>
</dbReference>
<dbReference type="InterPro" id="IPR008011">
    <property type="entry name" value="Complex1_LYR_dom"/>
</dbReference>
<feature type="domain" description="Complex 1 LYR protein" evidence="3">
    <location>
        <begin position="254"/>
        <end position="311"/>
    </location>
</feature>
<evidence type="ECO:0000259" key="3">
    <source>
        <dbReference type="Pfam" id="PF05347"/>
    </source>
</evidence>
<comment type="similarity">
    <text evidence="1">Belongs to the complex I LYR family.</text>
</comment>
<dbReference type="GO" id="GO:1990221">
    <property type="term" value="C:L-cysteine desulfurase complex"/>
    <property type="evidence" value="ECO:0007669"/>
    <property type="project" value="TreeGrafter"/>
</dbReference>
<dbReference type="CDD" id="cd20264">
    <property type="entry name" value="Complex1_LYR_LYRM4"/>
    <property type="match status" value="1"/>
</dbReference>
<dbReference type="GO" id="GO:0005739">
    <property type="term" value="C:mitochondrion"/>
    <property type="evidence" value="ECO:0007669"/>
    <property type="project" value="TreeGrafter"/>
</dbReference>
<dbReference type="Proteomes" id="UP000008225">
    <property type="component" value="Chromosome 4"/>
</dbReference>
<dbReference type="InterPro" id="IPR051522">
    <property type="entry name" value="ISC_assembly_LYR"/>
</dbReference>
<dbReference type="PANTHER" id="PTHR13166:SF7">
    <property type="entry name" value="LYR MOTIF-CONTAINING PROTEIN 4"/>
    <property type="match status" value="1"/>
</dbReference>
<proteinExistence type="inferred from homology"/>
<dbReference type="AlphaFoldDB" id="F7H9P8"/>
<reference evidence="4" key="2">
    <citation type="submission" date="2025-08" db="UniProtKB">
        <authorList>
            <consortium name="Ensembl"/>
        </authorList>
    </citation>
    <scope>IDENTIFICATION</scope>
</reference>
<keyword evidence="5" id="KW-1185">Reference proteome</keyword>
<reference evidence="4" key="3">
    <citation type="submission" date="2025-09" db="UniProtKB">
        <authorList>
            <consortium name="Ensembl"/>
        </authorList>
    </citation>
    <scope>IDENTIFICATION</scope>
</reference>
<feature type="region of interest" description="Disordered" evidence="2">
    <location>
        <begin position="1"/>
        <end position="95"/>
    </location>
</feature>
<accession>F7H9P8</accession>
<name>F7H9P8_CALJA</name>
<dbReference type="InterPro" id="IPR045297">
    <property type="entry name" value="Complex1_LYR_LYRM4"/>
</dbReference>
<evidence type="ECO:0000313" key="5">
    <source>
        <dbReference type="Proteomes" id="UP000008225"/>
    </source>
</evidence>
<organism evidence="4 5">
    <name type="scientific">Callithrix jacchus</name>
    <name type="common">White-tufted-ear marmoset</name>
    <name type="synonym">Simia Jacchus</name>
    <dbReference type="NCBI Taxonomy" id="9483"/>
    <lineage>
        <taxon>Eukaryota</taxon>
        <taxon>Metazoa</taxon>
        <taxon>Chordata</taxon>
        <taxon>Craniata</taxon>
        <taxon>Vertebrata</taxon>
        <taxon>Euteleostomi</taxon>
        <taxon>Mammalia</taxon>
        <taxon>Eutheria</taxon>
        <taxon>Euarchontoglires</taxon>
        <taxon>Primates</taxon>
        <taxon>Haplorrhini</taxon>
        <taxon>Platyrrhini</taxon>
        <taxon>Cebidae</taxon>
        <taxon>Callitrichinae</taxon>
        <taxon>Callithrix</taxon>
        <taxon>Callithrix</taxon>
    </lineage>
</organism>
<dbReference type="Bgee" id="ENSCJAG00000021370">
    <property type="expression patterns" value="Expressed in testis and 6 other cell types or tissues"/>
</dbReference>
<evidence type="ECO:0000256" key="1">
    <source>
        <dbReference type="ARBA" id="ARBA00009508"/>
    </source>
</evidence>
<reference evidence="4" key="1">
    <citation type="submission" date="2009-03" db="EMBL/GenBank/DDBJ databases">
        <authorList>
            <person name="Warren W."/>
            <person name="Ye L."/>
            <person name="Minx P."/>
            <person name="Worley K."/>
            <person name="Gibbs R."/>
            <person name="Wilson R.K."/>
        </authorList>
    </citation>
    <scope>NUCLEOTIDE SEQUENCE [LARGE SCALE GENOMIC DNA]</scope>
</reference>
<protein>
    <recommendedName>
        <fullName evidence="3">Complex 1 LYR protein domain-containing protein</fullName>
    </recommendedName>
</protein>
<dbReference type="Pfam" id="PF05347">
    <property type="entry name" value="Complex1_LYR"/>
    <property type="match status" value="1"/>
</dbReference>
<evidence type="ECO:0000313" key="4">
    <source>
        <dbReference type="Ensembl" id="ENSCJAP00000039771.5"/>
    </source>
</evidence>
<dbReference type="GeneTree" id="ENSGT00940000157289"/>
<dbReference type="GO" id="GO:0016226">
    <property type="term" value="P:iron-sulfur cluster assembly"/>
    <property type="evidence" value="ECO:0007669"/>
    <property type="project" value="InterPro"/>
</dbReference>
<dbReference type="eggNOG" id="KOG3801">
    <property type="taxonomic scope" value="Eukaryota"/>
</dbReference>
<evidence type="ECO:0000256" key="2">
    <source>
        <dbReference type="SAM" id="MobiDB-lite"/>
    </source>
</evidence>
<dbReference type="PANTHER" id="PTHR13166">
    <property type="entry name" value="PROTEIN C6ORF149"/>
    <property type="match status" value="1"/>
</dbReference>
<dbReference type="HOGENOM" id="CLU_120076_3_1_1"/>